<dbReference type="GO" id="GO:0016567">
    <property type="term" value="P:protein ubiquitination"/>
    <property type="evidence" value="ECO:0007669"/>
    <property type="project" value="InterPro"/>
</dbReference>
<feature type="domain" description="BPM/SPOP BACK" evidence="2">
    <location>
        <begin position="41"/>
        <end position="94"/>
    </location>
</feature>
<dbReference type="Pfam" id="PF24570">
    <property type="entry name" value="BACK_BPM_SPOP"/>
    <property type="match status" value="1"/>
</dbReference>
<accession>R7VZF6</accession>
<evidence type="ECO:0000313" key="3">
    <source>
        <dbReference type="EnsemblPlants" id="EMT00705"/>
    </source>
</evidence>
<reference evidence="3" key="1">
    <citation type="submission" date="2015-06" db="UniProtKB">
        <authorList>
            <consortium name="EnsemblPlants"/>
        </authorList>
    </citation>
    <scope>IDENTIFICATION</scope>
</reference>
<dbReference type="PANTHER" id="PTHR26379:SF307">
    <property type="entry name" value="BTB DOMAIN-CONTAINING PROTEIN"/>
    <property type="match status" value="1"/>
</dbReference>
<comment type="similarity">
    <text evidence="1">Belongs to the Tdpoz family.</text>
</comment>
<protein>
    <submittedName>
        <fullName evidence="3">Speckle-type POZ protein</fullName>
    </submittedName>
</protein>
<organism evidence="3">
    <name type="scientific">Aegilops tauschii</name>
    <name type="common">Tausch's goatgrass</name>
    <name type="synonym">Aegilops squarrosa</name>
    <dbReference type="NCBI Taxonomy" id="37682"/>
    <lineage>
        <taxon>Eukaryota</taxon>
        <taxon>Viridiplantae</taxon>
        <taxon>Streptophyta</taxon>
        <taxon>Embryophyta</taxon>
        <taxon>Tracheophyta</taxon>
        <taxon>Spermatophyta</taxon>
        <taxon>Magnoliopsida</taxon>
        <taxon>Liliopsida</taxon>
        <taxon>Poales</taxon>
        <taxon>Poaceae</taxon>
        <taxon>BOP clade</taxon>
        <taxon>Pooideae</taxon>
        <taxon>Triticodae</taxon>
        <taxon>Triticeae</taxon>
        <taxon>Triticinae</taxon>
        <taxon>Aegilops</taxon>
    </lineage>
</organism>
<dbReference type="InterPro" id="IPR056423">
    <property type="entry name" value="BACK_BPM_SPOP"/>
</dbReference>
<dbReference type="PANTHER" id="PTHR26379">
    <property type="entry name" value="BTB/POZ AND MATH DOMAIN-CONTAINING PROTEIN 1"/>
    <property type="match status" value="1"/>
</dbReference>
<sequence>MAKKEEDAMYRHFLVAADRYNMERLKLMCKDKLCKRIDASTVANVLALAELHHCRDLKGACFEFLITPQNLSGAMATDGFEHLSKSCPCVVKGLITLCSAS</sequence>
<name>R7VZF6_AEGTA</name>
<evidence type="ECO:0000256" key="1">
    <source>
        <dbReference type="ARBA" id="ARBA00010846"/>
    </source>
</evidence>
<dbReference type="AlphaFoldDB" id="R7VZF6"/>
<dbReference type="Gene3D" id="1.25.40.420">
    <property type="match status" value="1"/>
</dbReference>
<dbReference type="EnsemblPlants" id="EMT00705">
    <property type="protein sequence ID" value="EMT00705"/>
    <property type="gene ID" value="F775_03688"/>
</dbReference>
<evidence type="ECO:0000259" key="2">
    <source>
        <dbReference type="Pfam" id="PF24570"/>
    </source>
</evidence>
<dbReference type="InterPro" id="IPR045005">
    <property type="entry name" value="BPM1-6"/>
</dbReference>
<proteinExistence type="inferred from homology"/>